<protein>
    <submittedName>
        <fullName evidence="1">Uncharacterized protein</fullName>
    </submittedName>
</protein>
<dbReference type="RefSeq" id="XP_033668444.1">
    <property type="nucleotide sequence ID" value="XM_033806303.1"/>
</dbReference>
<dbReference type="AlphaFoldDB" id="A0A6A6CK72"/>
<organism evidence="1 2">
    <name type="scientific">Zasmidium cellare ATCC 36951</name>
    <dbReference type="NCBI Taxonomy" id="1080233"/>
    <lineage>
        <taxon>Eukaryota</taxon>
        <taxon>Fungi</taxon>
        <taxon>Dikarya</taxon>
        <taxon>Ascomycota</taxon>
        <taxon>Pezizomycotina</taxon>
        <taxon>Dothideomycetes</taxon>
        <taxon>Dothideomycetidae</taxon>
        <taxon>Mycosphaerellales</taxon>
        <taxon>Mycosphaerellaceae</taxon>
        <taxon>Zasmidium</taxon>
    </lineage>
</organism>
<keyword evidence="2" id="KW-1185">Reference proteome</keyword>
<gene>
    <name evidence="1" type="ORF">M409DRAFT_22360</name>
</gene>
<name>A0A6A6CK72_ZASCE</name>
<sequence>MTHILIIGIKPGWFSEAGKKGYNMGESRSQSQVEASVKKLQEDLRSLKNTTVETLQVLPGEDGDWEKLVEALQKRHWDGISFGGGLRRHPDLGDYFTQAIQMAMQENPGAKFLFPLVPDEVYPAIKEYIPQAV</sequence>
<evidence type="ECO:0000313" key="2">
    <source>
        <dbReference type="Proteomes" id="UP000799537"/>
    </source>
</evidence>
<dbReference type="GeneID" id="54559575"/>
<evidence type="ECO:0000313" key="1">
    <source>
        <dbReference type="EMBL" id="KAF2167555.1"/>
    </source>
</evidence>
<dbReference type="EMBL" id="ML993593">
    <property type="protein sequence ID" value="KAF2167555.1"/>
    <property type="molecule type" value="Genomic_DNA"/>
</dbReference>
<accession>A0A6A6CK72</accession>
<reference evidence="1" key="1">
    <citation type="journal article" date="2020" name="Stud. Mycol.">
        <title>101 Dothideomycetes genomes: a test case for predicting lifestyles and emergence of pathogens.</title>
        <authorList>
            <person name="Haridas S."/>
            <person name="Albert R."/>
            <person name="Binder M."/>
            <person name="Bloem J."/>
            <person name="Labutti K."/>
            <person name="Salamov A."/>
            <person name="Andreopoulos B."/>
            <person name="Baker S."/>
            <person name="Barry K."/>
            <person name="Bills G."/>
            <person name="Bluhm B."/>
            <person name="Cannon C."/>
            <person name="Castanera R."/>
            <person name="Culley D."/>
            <person name="Daum C."/>
            <person name="Ezra D."/>
            <person name="Gonzalez J."/>
            <person name="Henrissat B."/>
            <person name="Kuo A."/>
            <person name="Liang C."/>
            <person name="Lipzen A."/>
            <person name="Lutzoni F."/>
            <person name="Magnuson J."/>
            <person name="Mondo S."/>
            <person name="Nolan M."/>
            <person name="Ohm R."/>
            <person name="Pangilinan J."/>
            <person name="Park H.-J."/>
            <person name="Ramirez L."/>
            <person name="Alfaro M."/>
            <person name="Sun H."/>
            <person name="Tritt A."/>
            <person name="Yoshinaga Y."/>
            <person name="Zwiers L.-H."/>
            <person name="Turgeon B."/>
            <person name="Goodwin S."/>
            <person name="Spatafora J."/>
            <person name="Crous P."/>
            <person name="Grigoriev I."/>
        </authorList>
    </citation>
    <scope>NUCLEOTIDE SEQUENCE</scope>
    <source>
        <strain evidence="1">ATCC 36951</strain>
    </source>
</reference>
<dbReference type="OrthoDB" id="9986861at2759"/>
<dbReference type="Proteomes" id="UP000799537">
    <property type="component" value="Unassembled WGS sequence"/>
</dbReference>
<proteinExistence type="predicted"/>